<reference evidence="3 4" key="1">
    <citation type="submission" date="2016-10" db="EMBL/GenBank/DDBJ databases">
        <authorList>
            <person name="de Groot N.N."/>
        </authorList>
    </citation>
    <scope>NUCLEOTIDE SEQUENCE [LARGE SCALE GENOMIC DNA]</scope>
    <source>
        <strain evidence="3 4">DSM 19938</strain>
    </source>
</reference>
<evidence type="ECO:0000313" key="4">
    <source>
        <dbReference type="Proteomes" id="UP000199532"/>
    </source>
</evidence>
<dbReference type="Proteomes" id="UP000199532">
    <property type="component" value="Unassembled WGS sequence"/>
</dbReference>
<dbReference type="InterPro" id="IPR032698">
    <property type="entry name" value="SirB1_N"/>
</dbReference>
<evidence type="ECO:0000313" key="3">
    <source>
        <dbReference type="EMBL" id="SEJ47738.1"/>
    </source>
</evidence>
<dbReference type="AlphaFoldDB" id="A0A1H6Z2W9"/>
<proteinExistence type="inferred from homology"/>
<dbReference type="RefSeq" id="WP_090339267.1">
    <property type="nucleotide sequence ID" value="NZ_FNXY01000008.1"/>
</dbReference>
<dbReference type="Pfam" id="PF13369">
    <property type="entry name" value="Transglut_core2"/>
    <property type="match status" value="1"/>
</dbReference>
<evidence type="ECO:0000256" key="1">
    <source>
        <dbReference type="ARBA" id="ARBA00007100"/>
    </source>
</evidence>
<dbReference type="PANTHER" id="PTHR31350">
    <property type="entry name" value="SI:DKEY-261L7.2"/>
    <property type="match status" value="1"/>
</dbReference>
<sequence length="284" mass="33169">MNKREIKALISLLDDEDHEVIQHVEGKILSLGGNVIPFLETEWEESFNPILQRKLEELIHELQLSIMNERLQAWKNGGGLDLLEGMWILSTYHYPELSLENLKTTVEQLYYDIWIQFQEEMNPIDQIKRINSIFFGTMNFAANTKSFHSPSNSMINVVLENRRGNPITLCVIYLLIARKLGLPVYGVNLPNLFVLTYKSENTQFYINVFNRGIIFSKTDIDHYIAQLNIKPKDIFYHPCTNLEIIQRVLRNLILSYEKTGEQEKIKEIEDILRSTLETFDDDSI</sequence>
<protein>
    <submittedName>
        <fullName evidence="3">Transglutaminase-like superfamily protein</fullName>
    </submittedName>
</protein>
<gene>
    <name evidence="3" type="ORF">SAMN04487995_4891</name>
</gene>
<name>A0A1H6Z2W9_9BACT</name>
<dbReference type="PANTHER" id="PTHR31350:SF21">
    <property type="entry name" value="F-BOX ONLY PROTEIN 21"/>
    <property type="match status" value="1"/>
</dbReference>
<dbReference type="OrthoDB" id="188084at2"/>
<evidence type="ECO:0000259" key="2">
    <source>
        <dbReference type="Pfam" id="PF13369"/>
    </source>
</evidence>
<accession>A0A1H6Z2W9</accession>
<comment type="similarity">
    <text evidence="1">Belongs to the UPF0162 family.</text>
</comment>
<organism evidence="3 4">
    <name type="scientific">Dyadobacter koreensis</name>
    <dbReference type="NCBI Taxonomy" id="408657"/>
    <lineage>
        <taxon>Bacteria</taxon>
        <taxon>Pseudomonadati</taxon>
        <taxon>Bacteroidota</taxon>
        <taxon>Cytophagia</taxon>
        <taxon>Cytophagales</taxon>
        <taxon>Spirosomataceae</taxon>
        <taxon>Dyadobacter</taxon>
    </lineage>
</organism>
<keyword evidence="4" id="KW-1185">Reference proteome</keyword>
<feature type="domain" description="Protein SirB1 N-terminal" evidence="2">
    <location>
        <begin position="102"/>
        <end position="250"/>
    </location>
</feature>
<dbReference type="EMBL" id="FNXY01000008">
    <property type="protein sequence ID" value="SEJ47738.1"/>
    <property type="molecule type" value="Genomic_DNA"/>
</dbReference>
<dbReference type="STRING" id="408657.SAMN04487995_4891"/>